<evidence type="ECO:0000313" key="2">
    <source>
        <dbReference type="Proteomes" id="UP000016648"/>
    </source>
</evidence>
<dbReference type="AlphaFoldDB" id="U2NK76"/>
<evidence type="ECO:0000313" key="1">
    <source>
        <dbReference type="EMBL" id="ERK38475.1"/>
    </source>
</evidence>
<dbReference type="SUPFAM" id="SSF56059">
    <property type="entry name" value="Glutathione synthetase ATP-binding domain-like"/>
    <property type="match status" value="1"/>
</dbReference>
<reference evidence="1 2" key="1">
    <citation type="submission" date="2013-08" db="EMBL/GenBank/DDBJ databases">
        <authorList>
            <person name="Durkin A.S."/>
            <person name="Haft D.R."/>
            <person name="McCorrison J."/>
            <person name="Torralba M."/>
            <person name="Gillis M."/>
            <person name="Haft D.H."/>
            <person name="Methe B."/>
            <person name="Sutton G."/>
            <person name="Nelson K.E."/>
        </authorList>
    </citation>
    <scope>NUCLEOTIDE SEQUENCE [LARGE SCALE GENOMIC DNA]</scope>
    <source>
        <strain evidence="1 2">F0067</strain>
    </source>
</reference>
<comment type="caution">
    <text evidence="1">The sequence shown here is derived from an EMBL/GenBank/DDBJ whole genome shotgun (WGS) entry which is preliminary data.</text>
</comment>
<evidence type="ECO:0008006" key="3">
    <source>
        <dbReference type="Google" id="ProtNLM"/>
    </source>
</evidence>
<proteinExistence type="predicted"/>
<dbReference type="EMBL" id="AWEY01000038">
    <property type="protein sequence ID" value="ERK38475.1"/>
    <property type="molecule type" value="Genomic_DNA"/>
</dbReference>
<dbReference type="PATRIC" id="fig|1115809.3.peg.2188"/>
<dbReference type="Proteomes" id="UP000016648">
    <property type="component" value="Unassembled WGS sequence"/>
</dbReference>
<protein>
    <recommendedName>
        <fullName evidence="3">ATP-grasp domain protein</fullName>
    </recommendedName>
</protein>
<gene>
    <name evidence="1" type="ORF">HMPREF9135_1416</name>
</gene>
<sequence length="373" mass="41881">MYLCTVKLHVFNPEHDISLGLDSCRFTLPKAVAHLKRAFDFLPVIWADDGDLILVDDVERALAGCYKLGMGRSASGRKEWGDVLFVTPDMLGSAEWANRITAIEGWGMDKKLLTDICTIQPRLAPMVPGESYLANVRNMSARFWAAEKLVPKFQTLPHVVVEARRFSDYTLLYNTLQAGRRYVVKAPWSSSGRGVRLLEPSFDARSAGMGRNVHVDSHQENWIKNVIRAQGCVMLEPYWAGKVMDFGMEFEADSTGIRYQGLSIFKAKNGAYLGNLLDTEENKRLLLAAHVDMKLLDKLTKAILRELDGLIVGNYTGPFGIDMMLLEDGRINPLVELNLRRTMGHVAIQLHARTRRKGWMVLNPAEACVDVVD</sequence>
<name>U2NK76_9BACT</name>
<keyword evidence="2" id="KW-1185">Reference proteome</keyword>
<organism evidence="1 2">
    <name type="scientific">Segatella baroniae F0067</name>
    <dbReference type="NCBI Taxonomy" id="1115809"/>
    <lineage>
        <taxon>Bacteria</taxon>
        <taxon>Pseudomonadati</taxon>
        <taxon>Bacteroidota</taxon>
        <taxon>Bacteroidia</taxon>
        <taxon>Bacteroidales</taxon>
        <taxon>Prevotellaceae</taxon>
        <taxon>Segatella</taxon>
    </lineage>
</organism>
<accession>U2NK76</accession>